<dbReference type="Proteomes" id="UP000664859">
    <property type="component" value="Unassembled WGS sequence"/>
</dbReference>
<evidence type="ECO:0000256" key="7">
    <source>
        <dbReference type="SAM" id="SignalP"/>
    </source>
</evidence>
<gene>
    <name evidence="9" type="ORF">JKP88DRAFT_262769</name>
</gene>
<dbReference type="GO" id="GO:0016491">
    <property type="term" value="F:oxidoreductase activity"/>
    <property type="evidence" value="ECO:0007669"/>
    <property type="project" value="TreeGrafter"/>
</dbReference>
<dbReference type="InterPro" id="IPR038219">
    <property type="entry name" value="Sep15/SelM_sf"/>
</dbReference>
<reference evidence="9" key="1">
    <citation type="submission" date="2021-02" db="EMBL/GenBank/DDBJ databases">
        <title>First Annotated Genome of the Yellow-green Alga Tribonema minus.</title>
        <authorList>
            <person name="Mahan K.M."/>
        </authorList>
    </citation>
    <scope>NUCLEOTIDE SEQUENCE</scope>
    <source>
        <strain evidence="9">UTEX B ZZ1240</strain>
    </source>
</reference>
<keyword evidence="3 7" id="KW-0732">Signal</keyword>
<organism evidence="9 10">
    <name type="scientific">Tribonema minus</name>
    <dbReference type="NCBI Taxonomy" id="303371"/>
    <lineage>
        <taxon>Eukaryota</taxon>
        <taxon>Sar</taxon>
        <taxon>Stramenopiles</taxon>
        <taxon>Ochrophyta</taxon>
        <taxon>PX clade</taxon>
        <taxon>Xanthophyceae</taxon>
        <taxon>Tribonematales</taxon>
        <taxon>Tribonemataceae</taxon>
        <taxon>Tribonema</taxon>
    </lineage>
</organism>
<dbReference type="InterPro" id="IPR014912">
    <property type="entry name" value="Sep15_SelM_dom"/>
</dbReference>
<evidence type="ECO:0000256" key="2">
    <source>
        <dbReference type="ARBA" id="ARBA00005742"/>
    </source>
</evidence>
<accession>A0A835Z2C5</accession>
<feature type="domain" description="Selenoprotein F/M" evidence="8">
    <location>
        <begin position="104"/>
        <end position="169"/>
    </location>
</feature>
<dbReference type="InterPro" id="IPR039992">
    <property type="entry name" value="Sep15_SelM"/>
</dbReference>
<dbReference type="OrthoDB" id="1910009at2759"/>
<evidence type="ECO:0000256" key="3">
    <source>
        <dbReference type="ARBA" id="ARBA00022729"/>
    </source>
</evidence>
<dbReference type="EMBL" id="JAFCMP010000146">
    <property type="protein sequence ID" value="KAG5184964.1"/>
    <property type="molecule type" value="Genomic_DNA"/>
</dbReference>
<dbReference type="PANTHER" id="PTHR13077">
    <property type="entry name" value="SELENOPROTEIN F"/>
    <property type="match status" value="1"/>
</dbReference>
<feature type="signal peptide" evidence="7">
    <location>
        <begin position="1"/>
        <end position="19"/>
    </location>
</feature>
<dbReference type="InterPro" id="IPR036249">
    <property type="entry name" value="Thioredoxin-like_sf"/>
</dbReference>
<keyword evidence="10" id="KW-1185">Reference proteome</keyword>
<evidence type="ECO:0000256" key="6">
    <source>
        <dbReference type="ARBA" id="ARBA00040775"/>
    </source>
</evidence>
<dbReference type="PANTHER" id="PTHR13077:SF6">
    <property type="entry name" value="SELENOPROTEIN F"/>
    <property type="match status" value="1"/>
</dbReference>
<comment type="subcellular location">
    <subcellularLocation>
        <location evidence="1">Endoplasmic reticulum lumen</location>
    </subcellularLocation>
</comment>
<dbReference type="GO" id="GO:0005788">
    <property type="term" value="C:endoplasmic reticulum lumen"/>
    <property type="evidence" value="ECO:0007669"/>
    <property type="project" value="UniProtKB-SubCell"/>
</dbReference>
<protein>
    <recommendedName>
        <fullName evidence="6">Selenoprotein F</fullName>
    </recommendedName>
</protein>
<feature type="chain" id="PRO_5032641006" description="Selenoprotein F" evidence="7">
    <location>
        <begin position="20"/>
        <end position="172"/>
    </location>
</feature>
<dbReference type="Gene3D" id="3.40.30.50">
    <property type="entry name" value="Sep15/SelM thioredoxin-like domain, active-site redox motif"/>
    <property type="match status" value="1"/>
</dbReference>
<evidence type="ECO:0000256" key="5">
    <source>
        <dbReference type="ARBA" id="ARBA00022933"/>
    </source>
</evidence>
<comment type="similarity">
    <text evidence="2">Belongs to the selenoprotein M/F family.</text>
</comment>
<dbReference type="Pfam" id="PF08806">
    <property type="entry name" value="Sep15_SelM"/>
    <property type="match status" value="1"/>
</dbReference>
<evidence type="ECO:0000259" key="8">
    <source>
        <dbReference type="Pfam" id="PF08806"/>
    </source>
</evidence>
<keyword evidence="4" id="KW-0256">Endoplasmic reticulum</keyword>
<dbReference type="SUPFAM" id="SSF52833">
    <property type="entry name" value="Thioredoxin-like"/>
    <property type="match status" value="1"/>
</dbReference>
<sequence>MRRRLSVALLLVSWPMMHADPTRLEAEDAGPTKTALDATKCLELGFTEALLCATCDRVKDIVGDEALTNECLNCCTTPPEATASGGTARYQFARLVLDRRIQSAFESVNAFVNDYAVDFEQLEVDHGPGALPQLLLYESEDDVEGPYSERIRIDKWPTDVIVEYLKENLRAP</sequence>
<name>A0A835Z2C5_9STRA</name>
<evidence type="ECO:0000313" key="10">
    <source>
        <dbReference type="Proteomes" id="UP000664859"/>
    </source>
</evidence>
<proteinExistence type="inferred from homology"/>
<evidence type="ECO:0000256" key="1">
    <source>
        <dbReference type="ARBA" id="ARBA00004319"/>
    </source>
</evidence>
<evidence type="ECO:0000256" key="4">
    <source>
        <dbReference type="ARBA" id="ARBA00022824"/>
    </source>
</evidence>
<evidence type="ECO:0000313" key="9">
    <source>
        <dbReference type="EMBL" id="KAG5184964.1"/>
    </source>
</evidence>
<keyword evidence="5" id="KW-0712">Selenocysteine</keyword>
<comment type="caution">
    <text evidence="9">The sequence shown here is derived from an EMBL/GenBank/DDBJ whole genome shotgun (WGS) entry which is preliminary data.</text>
</comment>
<dbReference type="AlphaFoldDB" id="A0A835Z2C5"/>